<protein>
    <submittedName>
        <fullName evidence="1">Diguanylate cyclase</fullName>
        <ecNumber evidence="1">2.7.7.65</ecNumber>
    </submittedName>
</protein>
<dbReference type="Proteomes" id="UP001380953">
    <property type="component" value="Unassembled WGS sequence"/>
</dbReference>
<comment type="caution">
    <text evidence="1">The sequence shown here is derived from an EMBL/GenBank/DDBJ whole genome shotgun (WGS) entry which is preliminary data.</text>
</comment>
<dbReference type="EC" id="2.7.7.65" evidence="1"/>
<keyword evidence="2" id="KW-1185">Reference proteome</keyword>
<evidence type="ECO:0000313" key="2">
    <source>
        <dbReference type="Proteomes" id="UP001380953"/>
    </source>
</evidence>
<gene>
    <name evidence="1" type="ORF">WKI47_23925</name>
</gene>
<proteinExistence type="predicted"/>
<organism evidence="1 2">
    <name type="scientific">Saccharibacillus sacchari</name>
    <dbReference type="NCBI Taxonomy" id="456493"/>
    <lineage>
        <taxon>Bacteria</taxon>
        <taxon>Bacillati</taxon>
        <taxon>Bacillota</taxon>
        <taxon>Bacilli</taxon>
        <taxon>Bacillales</taxon>
        <taxon>Paenibacillaceae</taxon>
        <taxon>Saccharibacillus</taxon>
    </lineage>
</organism>
<sequence>MNNLPNPFKRRRDYVGSSVIRINFLSIGVLGVFMLASLLYLNHSIKSDHARIREAAEIQFKIDELLDSMLSQQVDQRTFLETGNDLLLEQYQQDNARFRVVSTELLDMLGAYPEYVDQAKRLINLGDRWHIEHGSRLLFKKLRDEPILASEIMADKQDFDVFRSEKENLSDIFDTRRIDQRHVLLNHLNVALLVIGLAFAAFQCLFLYVTQRRLRAVRRPLTQLEHFVADYTAGSSSASLPAYEYRDEIGRLVDKLRKMQESKHRNSLFFEEKYNLLARLSLANTLEEVYRESVAGLARLLDVGRVMLVTSNRDGGFSAKAQFVDGVIEMNPPHAPLKREQSYAIRQHTHSLIFNDWHEEKPHLSTAKSWEAENLRSSMHVPIRCDGQNIGYLNLASDRADFFTPFMMQRMEKIAQLIAGSLKNATDSQNMQLAAMKDGLTGVWNRRHFDQELDKLIESAKKNDPSVTAFSLILIDVDHFKRFNDTWGHTEGDQVLQHVANMLETFSRPNDLVARFGGEEFAVLLPGESLREAGAAAERLRKLIEYDSCSPAYQITASFGVAEYFAELGKEPLIQKADRALYRAKQLGRNRVESEDREETAHIAENL</sequence>
<keyword evidence="1" id="KW-0548">Nucleotidyltransferase</keyword>
<reference evidence="1" key="1">
    <citation type="submission" date="2024-03" db="EMBL/GenBank/DDBJ databases">
        <title>Whole genome sequecning of epiphytes from Marcgravia umbellata leaves.</title>
        <authorList>
            <person name="Kumar G."/>
            <person name="Savka M.A."/>
        </authorList>
    </citation>
    <scope>NUCLEOTIDE SEQUENCE</scope>
    <source>
        <strain evidence="1">RIT_BL5</strain>
    </source>
</reference>
<accession>A0ACC6PJI5</accession>
<name>A0ACC6PJI5_9BACL</name>
<dbReference type="EMBL" id="JBBKAR010000056">
    <property type="protein sequence ID" value="MEJ8306967.1"/>
    <property type="molecule type" value="Genomic_DNA"/>
</dbReference>
<keyword evidence="1" id="KW-0808">Transferase</keyword>
<evidence type="ECO:0000313" key="1">
    <source>
        <dbReference type="EMBL" id="MEJ8306967.1"/>
    </source>
</evidence>